<dbReference type="RefSeq" id="WP_014141297.1">
    <property type="nucleotide sequence ID" value="NC_016111.1"/>
</dbReference>
<evidence type="ECO:0000313" key="4">
    <source>
        <dbReference type="Proteomes" id="UP000007842"/>
    </source>
</evidence>
<dbReference type="PROSITE" id="PS50943">
    <property type="entry name" value="HTH_CROC1"/>
    <property type="match status" value="1"/>
</dbReference>
<dbReference type="KEGG" id="sct:SCAT_0521"/>
<sequence length="404" mass="45423">MPESPEEHIGARIASYRKLAGYTQRELAEAAFISLGWVRKVERGERVPSHGFLTAAARTLHVSVEELTGQPYRGESRSDQRVHAPIPGIRAAVRHYDLPADWYPQPKPLRDLERDVRTAGDYRAAARYSRLGQMLPKLLEELTAAVHLSAEQERRRAAGLLASAYYMAHSLTMRLGYPDLIGQLEDRMQWAADLSGDPLMRALAGWTRSYSFDAFGDYSGGLKVLASAREELESDDSVRNVDQVVMVGSLHLRESSLAAFAEDADATAHHLEKATYWAKKMPRGTDELHYHMTFGPSNVGVHEVAAAVELKRPDEAVRVAKKLNFPADMARTRQGHHYVAVARAYLSLDNKDKALKYLQDARRVAPEQTKYHPIARETARVLTHKYRRTTEELRSISSWLGVKS</sequence>
<dbReference type="Proteomes" id="UP000007842">
    <property type="component" value="Chromosome"/>
</dbReference>
<keyword evidence="1" id="KW-0802">TPR repeat</keyword>
<dbReference type="PROSITE" id="PS50005">
    <property type="entry name" value="TPR"/>
    <property type="match status" value="1"/>
</dbReference>
<evidence type="ECO:0000313" key="3">
    <source>
        <dbReference type="EMBL" id="AEW92902.1"/>
    </source>
</evidence>
<feature type="repeat" description="TPR" evidence="1">
    <location>
        <begin position="335"/>
        <end position="368"/>
    </location>
</feature>
<evidence type="ECO:0000259" key="2">
    <source>
        <dbReference type="PROSITE" id="PS50943"/>
    </source>
</evidence>
<gene>
    <name evidence="3" type="ordered locus">SCATT_05310</name>
</gene>
<feature type="domain" description="HTH cro/C1-type" evidence="2">
    <location>
        <begin position="13"/>
        <end position="67"/>
    </location>
</feature>
<dbReference type="EMBL" id="CP003219">
    <property type="protein sequence ID" value="AEW92902.1"/>
    <property type="molecule type" value="Genomic_DNA"/>
</dbReference>
<evidence type="ECO:0000256" key="1">
    <source>
        <dbReference type="PROSITE-ProRule" id="PRU00339"/>
    </source>
</evidence>
<dbReference type="SUPFAM" id="SSF47413">
    <property type="entry name" value="lambda repressor-like DNA-binding domains"/>
    <property type="match status" value="1"/>
</dbReference>
<dbReference type="KEGG" id="scy:SCATT_05310"/>
<dbReference type="CDD" id="cd00093">
    <property type="entry name" value="HTH_XRE"/>
    <property type="match status" value="1"/>
</dbReference>
<dbReference type="Gene3D" id="1.10.260.40">
    <property type="entry name" value="lambda repressor-like DNA-binding domains"/>
    <property type="match status" value="1"/>
</dbReference>
<dbReference type="STRING" id="1003195.SCATT_05310"/>
<dbReference type="InterPro" id="IPR010982">
    <property type="entry name" value="Lambda_DNA-bd_dom_sf"/>
</dbReference>
<accession>F8JW10</accession>
<organism evidence="3 4">
    <name type="scientific">Streptantibioticus cattleyicolor (strain ATCC 35852 / DSM 46488 / JCM 4925 / NBRC 14057 / NRRL 8057)</name>
    <name type="common">Streptomyces cattleya</name>
    <dbReference type="NCBI Taxonomy" id="1003195"/>
    <lineage>
        <taxon>Bacteria</taxon>
        <taxon>Bacillati</taxon>
        <taxon>Actinomycetota</taxon>
        <taxon>Actinomycetes</taxon>
        <taxon>Kitasatosporales</taxon>
        <taxon>Streptomycetaceae</taxon>
        <taxon>Streptantibioticus</taxon>
    </lineage>
</organism>
<dbReference type="Pfam" id="PF13560">
    <property type="entry name" value="HTH_31"/>
    <property type="match status" value="1"/>
</dbReference>
<name>F8JW10_STREN</name>
<accession>G8WR85</accession>
<dbReference type="PATRIC" id="fig|1003195.11.peg.2147"/>
<proteinExistence type="predicted"/>
<dbReference type="eggNOG" id="COG1396">
    <property type="taxonomic scope" value="Bacteria"/>
</dbReference>
<dbReference type="HOGENOM" id="CLU_033540_2_0_11"/>
<dbReference type="SMART" id="SM00530">
    <property type="entry name" value="HTH_XRE"/>
    <property type="match status" value="1"/>
</dbReference>
<dbReference type="OrthoDB" id="3504495at2"/>
<dbReference type="GO" id="GO:0003677">
    <property type="term" value="F:DNA binding"/>
    <property type="evidence" value="ECO:0007669"/>
    <property type="project" value="InterPro"/>
</dbReference>
<protein>
    <submittedName>
        <fullName evidence="3">TlmR2</fullName>
    </submittedName>
</protein>
<reference evidence="4" key="1">
    <citation type="submission" date="2011-12" db="EMBL/GenBank/DDBJ databases">
        <title>Complete genome sequence of Streptomyces cattleya strain DSM 46488.</title>
        <authorList>
            <person name="Ou H.-Y."/>
            <person name="Li P."/>
            <person name="Zhao C."/>
            <person name="O'Hagan D."/>
            <person name="Deng Z."/>
        </authorList>
    </citation>
    <scope>NUCLEOTIDE SEQUENCE [LARGE SCALE GENOMIC DNA]</scope>
    <source>
        <strain evidence="4">ATCC 35852 / DSM 46488 / JCM 4925 / NBRC 14057 / NRRL 8057</strain>
    </source>
</reference>
<dbReference type="InterPro" id="IPR001387">
    <property type="entry name" value="Cro/C1-type_HTH"/>
</dbReference>
<dbReference type="InterPro" id="IPR019734">
    <property type="entry name" value="TPR_rpt"/>
</dbReference>
<dbReference type="AlphaFoldDB" id="F8JW10"/>
<keyword evidence="4" id="KW-1185">Reference proteome</keyword>